<keyword evidence="2" id="KW-0723">Serine/threonine-protein kinase</keyword>
<keyword evidence="5" id="KW-0418">Kinase</keyword>
<dbReference type="Proteomes" id="UP000835052">
    <property type="component" value="Unassembled WGS sequence"/>
</dbReference>
<dbReference type="InterPro" id="IPR000719">
    <property type="entry name" value="Prot_kinase_dom"/>
</dbReference>
<sequence length="869" mass="98451">MVRAKNTTYSRMRAMRTGPSVQSAVVIVEQVEPLFHSRLESLHQISDFGAPEKKNKRRRKAEPVRNIEESESSAFEVSGEESDKSSDEEDVPDVIKQQREIQNINKEVEEVEDFSLVIMKGDVRVQLWEGGERVHPNQPVERIPEVQTPEKEKKKSKRKTQKNVESALPSSPLSKFRQSIFLARLNRESVAPARSFLVFEGSNKSRIVGETEVFSPLKFSSKVFPPEVSNDMVTIDDKVTTATEKNDTQLAPVENNTSFAPKKKTFLANFMETCSFSEVFGENDNFIASTPKTSKLSSQFLPYQSILSPIDKPSFVDSPVAVFDKNRGIPRESQGRSRCAESSISDLFHSENVGQGNKRSTSKRRRTGSDDLEVFTAIENISTLPSSNEESSSKKETEKESKSIEETTKGEKITYPSVCSFEPETTCKTRNATLESLLQDVSLDDFLRSEKWKEVDVDRSQFKEITLGACNETVITINDTNLVIPRRKRESSMMSVNSDMGTRAATAMSILVDENEGLPFYLADMSLTAPETSIARLLHVIGQKTVLKWSELPKDVFKKPLKLGEGTYGEVFGTTFNKEPIALKIVPIEEDSENRGFDGRVNGEYLPDAHTILPEVIASRELSKLNDLSADHSTPNFITLTAINVVKGVYPPALLKAWDTFAKKEGTLNDRPTEYTTAEQRFITFAYANGGRDLEKTQLKNEAQMFSVLVQLCLALSVAEKQLEFEHRDLHLGNVLVQEYNEDLMYRYNMNNIVVKSHGVKTNIIDFTLSRMRKSQGDYQYDIYRMMKQENGNNWVEFHPKTNCFWIHFLATKMLQAPICPKSVKKKRKQELEKLFASFLKFESLEDSLMDSDFYNAFYSGYVEVIGVD</sequence>
<dbReference type="Pfam" id="PF12330">
    <property type="entry name" value="Haspin_kinase"/>
    <property type="match status" value="1"/>
</dbReference>
<evidence type="ECO:0000256" key="6">
    <source>
        <dbReference type="ARBA" id="ARBA00022840"/>
    </source>
</evidence>
<evidence type="ECO:0000256" key="8">
    <source>
        <dbReference type="ARBA" id="ARBA00048679"/>
    </source>
</evidence>
<dbReference type="PROSITE" id="PS50011">
    <property type="entry name" value="PROTEIN_KINASE_DOM"/>
    <property type="match status" value="1"/>
</dbReference>
<dbReference type="InterPro" id="IPR017441">
    <property type="entry name" value="Protein_kinase_ATP_BS"/>
</dbReference>
<evidence type="ECO:0000259" key="11">
    <source>
        <dbReference type="PROSITE" id="PS50011"/>
    </source>
</evidence>
<dbReference type="PANTHER" id="PTHR24419:SF18">
    <property type="entry name" value="SERINE_THREONINE-PROTEIN KINASE HASPIN"/>
    <property type="match status" value="1"/>
</dbReference>
<reference evidence="12" key="1">
    <citation type="submission" date="2020-10" db="EMBL/GenBank/DDBJ databases">
        <authorList>
            <person name="Kikuchi T."/>
        </authorList>
    </citation>
    <scope>NUCLEOTIDE SEQUENCE</scope>
    <source>
        <strain evidence="12">NKZ352</strain>
    </source>
</reference>
<dbReference type="AlphaFoldDB" id="A0A8S1H9V7"/>
<evidence type="ECO:0000256" key="10">
    <source>
        <dbReference type="SAM" id="MobiDB-lite"/>
    </source>
</evidence>
<evidence type="ECO:0000256" key="5">
    <source>
        <dbReference type="ARBA" id="ARBA00022777"/>
    </source>
</evidence>
<accession>A0A8S1H9V7</accession>
<comment type="catalytic activity">
    <reaction evidence="8">
        <text>L-seryl-[protein] + ATP = O-phospho-L-seryl-[protein] + ADP + H(+)</text>
        <dbReference type="Rhea" id="RHEA:17989"/>
        <dbReference type="Rhea" id="RHEA-COMP:9863"/>
        <dbReference type="Rhea" id="RHEA-COMP:11604"/>
        <dbReference type="ChEBI" id="CHEBI:15378"/>
        <dbReference type="ChEBI" id="CHEBI:29999"/>
        <dbReference type="ChEBI" id="CHEBI:30616"/>
        <dbReference type="ChEBI" id="CHEBI:83421"/>
        <dbReference type="ChEBI" id="CHEBI:456216"/>
        <dbReference type="EC" id="2.7.11.1"/>
    </reaction>
</comment>
<feature type="binding site" evidence="9">
    <location>
        <position position="584"/>
    </location>
    <ligand>
        <name>ATP</name>
        <dbReference type="ChEBI" id="CHEBI:30616"/>
    </ligand>
</feature>
<keyword evidence="4 9" id="KW-0547">Nucleotide-binding</keyword>
<feature type="compositionally biased region" description="Basic and acidic residues" evidence="10">
    <location>
        <begin position="142"/>
        <end position="153"/>
    </location>
</feature>
<protein>
    <recommendedName>
        <fullName evidence="1">non-specific serine/threonine protein kinase</fullName>
        <ecNumber evidence="1">2.7.11.1</ecNumber>
    </recommendedName>
</protein>
<feature type="region of interest" description="Disordered" evidence="10">
    <location>
        <begin position="383"/>
        <end position="409"/>
    </location>
</feature>
<dbReference type="PANTHER" id="PTHR24419">
    <property type="entry name" value="INTERLEUKIN-1 RECEPTOR-ASSOCIATED KINASE"/>
    <property type="match status" value="1"/>
</dbReference>
<dbReference type="SMART" id="SM01331">
    <property type="entry name" value="DUF3635"/>
    <property type="match status" value="1"/>
</dbReference>
<feature type="domain" description="Protein kinase" evidence="11">
    <location>
        <begin position="557"/>
        <end position="869"/>
    </location>
</feature>
<evidence type="ECO:0000256" key="1">
    <source>
        <dbReference type="ARBA" id="ARBA00012513"/>
    </source>
</evidence>
<evidence type="ECO:0000256" key="9">
    <source>
        <dbReference type="PROSITE-ProRule" id="PRU10141"/>
    </source>
</evidence>
<evidence type="ECO:0000256" key="7">
    <source>
        <dbReference type="ARBA" id="ARBA00047899"/>
    </source>
</evidence>
<dbReference type="PROSITE" id="PS00107">
    <property type="entry name" value="PROTEIN_KINASE_ATP"/>
    <property type="match status" value="1"/>
</dbReference>
<dbReference type="GO" id="GO:0072354">
    <property type="term" value="F:histone H3T3 kinase activity"/>
    <property type="evidence" value="ECO:0007669"/>
    <property type="project" value="TreeGrafter"/>
</dbReference>
<dbReference type="GO" id="GO:0005737">
    <property type="term" value="C:cytoplasm"/>
    <property type="evidence" value="ECO:0007669"/>
    <property type="project" value="TreeGrafter"/>
</dbReference>
<gene>
    <name evidence="12" type="ORF">CAUJ_LOCUS8742</name>
</gene>
<keyword evidence="13" id="KW-1185">Reference proteome</keyword>
<proteinExistence type="predicted"/>
<dbReference type="SUPFAM" id="SSF56112">
    <property type="entry name" value="Protein kinase-like (PK-like)"/>
    <property type="match status" value="1"/>
</dbReference>
<dbReference type="GO" id="GO:0005634">
    <property type="term" value="C:nucleus"/>
    <property type="evidence" value="ECO:0007669"/>
    <property type="project" value="TreeGrafter"/>
</dbReference>
<dbReference type="InterPro" id="IPR024604">
    <property type="entry name" value="GSG2_C"/>
</dbReference>
<comment type="caution">
    <text evidence="12">The sequence shown here is derived from an EMBL/GenBank/DDBJ whole genome shotgun (WGS) entry which is preliminary data.</text>
</comment>
<dbReference type="GO" id="GO:0000278">
    <property type="term" value="P:mitotic cell cycle"/>
    <property type="evidence" value="ECO:0007669"/>
    <property type="project" value="TreeGrafter"/>
</dbReference>
<evidence type="ECO:0000256" key="3">
    <source>
        <dbReference type="ARBA" id="ARBA00022679"/>
    </source>
</evidence>
<dbReference type="Gene3D" id="3.30.200.20">
    <property type="entry name" value="Phosphorylase Kinase, domain 1"/>
    <property type="match status" value="1"/>
</dbReference>
<evidence type="ECO:0000256" key="4">
    <source>
        <dbReference type="ARBA" id="ARBA00022741"/>
    </source>
</evidence>
<feature type="region of interest" description="Disordered" evidence="10">
    <location>
        <begin position="135"/>
        <end position="170"/>
    </location>
</feature>
<name>A0A8S1H9V7_9PELO</name>
<feature type="compositionally biased region" description="Basic and acidic residues" evidence="10">
    <location>
        <begin position="391"/>
        <end position="409"/>
    </location>
</feature>
<keyword evidence="6 9" id="KW-0067">ATP-binding</keyword>
<dbReference type="EC" id="2.7.11.1" evidence="1"/>
<dbReference type="OrthoDB" id="21018at2759"/>
<evidence type="ECO:0000313" key="12">
    <source>
        <dbReference type="EMBL" id="CAD6192823.1"/>
    </source>
</evidence>
<dbReference type="GO" id="GO:0005524">
    <property type="term" value="F:ATP binding"/>
    <property type="evidence" value="ECO:0007669"/>
    <property type="project" value="UniProtKB-UniRule"/>
</dbReference>
<feature type="region of interest" description="Disordered" evidence="10">
    <location>
        <begin position="350"/>
        <end position="369"/>
    </location>
</feature>
<comment type="catalytic activity">
    <reaction evidence="7">
        <text>L-threonyl-[protein] + ATP = O-phospho-L-threonyl-[protein] + ADP + H(+)</text>
        <dbReference type="Rhea" id="RHEA:46608"/>
        <dbReference type="Rhea" id="RHEA-COMP:11060"/>
        <dbReference type="Rhea" id="RHEA-COMP:11605"/>
        <dbReference type="ChEBI" id="CHEBI:15378"/>
        <dbReference type="ChEBI" id="CHEBI:30013"/>
        <dbReference type="ChEBI" id="CHEBI:30616"/>
        <dbReference type="ChEBI" id="CHEBI:61977"/>
        <dbReference type="ChEBI" id="CHEBI:456216"/>
        <dbReference type="EC" id="2.7.11.1"/>
    </reaction>
</comment>
<evidence type="ECO:0000256" key="2">
    <source>
        <dbReference type="ARBA" id="ARBA00022527"/>
    </source>
</evidence>
<dbReference type="GO" id="GO:0035556">
    <property type="term" value="P:intracellular signal transduction"/>
    <property type="evidence" value="ECO:0007669"/>
    <property type="project" value="TreeGrafter"/>
</dbReference>
<dbReference type="EMBL" id="CAJGYM010000030">
    <property type="protein sequence ID" value="CAD6192823.1"/>
    <property type="molecule type" value="Genomic_DNA"/>
</dbReference>
<dbReference type="InterPro" id="IPR011009">
    <property type="entry name" value="Kinase-like_dom_sf"/>
</dbReference>
<feature type="region of interest" description="Disordered" evidence="10">
    <location>
        <begin position="46"/>
        <end position="93"/>
    </location>
</feature>
<keyword evidence="3" id="KW-0808">Transferase</keyword>
<dbReference type="Gene3D" id="1.10.510.10">
    <property type="entry name" value="Transferase(Phosphotransferase) domain 1"/>
    <property type="match status" value="1"/>
</dbReference>
<evidence type="ECO:0000313" key="13">
    <source>
        <dbReference type="Proteomes" id="UP000835052"/>
    </source>
</evidence>
<organism evidence="12 13">
    <name type="scientific">Caenorhabditis auriculariae</name>
    <dbReference type="NCBI Taxonomy" id="2777116"/>
    <lineage>
        <taxon>Eukaryota</taxon>
        <taxon>Metazoa</taxon>
        <taxon>Ecdysozoa</taxon>
        <taxon>Nematoda</taxon>
        <taxon>Chromadorea</taxon>
        <taxon>Rhabditida</taxon>
        <taxon>Rhabditina</taxon>
        <taxon>Rhabditomorpha</taxon>
        <taxon>Rhabditoidea</taxon>
        <taxon>Rhabditidae</taxon>
        <taxon>Peloderinae</taxon>
        <taxon>Caenorhabditis</taxon>
    </lineage>
</organism>